<dbReference type="InterPro" id="IPR027417">
    <property type="entry name" value="P-loop_NTPase"/>
</dbReference>
<dbReference type="EMBL" id="JAECZO010000063">
    <property type="protein sequence ID" value="KAK7195846.1"/>
    <property type="molecule type" value="Genomic_DNA"/>
</dbReference>
<keyword evidence="2" id="KW-0813">Transport</keyword>
<dbReference type="InterPro" id="IPR017871">
    <property type="entry name" value="ABC_transporter-like_CS"/>
</dbReference>
<evidence type="ECO:0000256" key="10">
    <source>
        <dbReference type="SAM" id="SignalP"/>
    </source>
</evidence>
<feature type="transmembrane region" description="Helical" evidence="9">
    <location>
        <begin position="1046"/>
        <end position="1069"/>
    </location>
</feature>
<dbReference type="InterPro" id="IPR013525">
    <property type="entry name" value="ABC2_TM"/>
</dbReference>
<keyword evidence="5 12" id="KW-0067">ATP-binding</keyword>
<keyword evidence="13" id="KW-1185">Reference proteome</keyword>
<evidence type="ECO:0000256" key="9">
    <source>
        <dbReference type="SAM" id="Phobius"/>
    </source>
</evidence>
<proteinExistence type="predicted"/>
<feature type="region of interest" description="Disordered" evidence="8">
    <location>
        <begin position="897"/>
        <end position="970"/>
    </location>
</feature>
<evidence type="ECO:0000259" key="11">
    <source>
        <dbReference type="PROSITE" id="PS50893"/>
    </source>
</evidence>
<comment type="subcellular location">
    <subcellularLocation>
        <location evidence="1">Membrane</location>
        <topology evidence="1">Multi-pass membrane protein</topology>
    </subcellularLocation>
</comment>
<evidence type="ECO:0000256" key="8">
    <source>
        <dbReference type="SAM" id="MobiDB-lite"/>
    </source>
</evidence>
<dbReference type="GO" id="GO:0005524">
    <property type="term" value="F:ATP binding"/>
    <property type="evidence" value="ECO:0007669"/>
    <property type="project" value="UniProtKB-KW"/>
</dbReference>
<dbReference type="SUPFAM" id="SSF52540">
    <property type="entry name" value="P-loop containing nucleoside triphosphate hydrolases"/>
    <property type="match status" value="1"/>
</dbReference>
<keyword evidence="10" id="KW-0732">Signal</keyword>
<dbReference type="SMART" id="SM00382">
    <property type="entry name" value="AAA"/>
    <property type="match status" value="1"/>
</dbReference>
<evidence type="ECO:0000256" key="2">
    <source>
        <dbReference type="ARBA" id="ARBA00022448"/>
    </source>
</evidence>
<feature type="transmembrane region" description="Helical" evidence="9">
    <location>
        <begin position="1158"/>
        <end position="1177"/>
    </location>
</feature>
<feature type="transmembrane region" description="Helical" evidence="9">
    <location>
        <begin position="266"/>
        <end position="286"/>
    </location>
</feature>
<accession>A0AAW0EQN8</accession>
<dbReference type="Pfam" id="PF00005">
    <property type="entry name" value="ABC_tran"/>
    <property type="match status" value="1"/>
</dbReference>
<gene>
    <name evidence="12" type="ORF">NESM_000516000</name>
</gene>
<dbReference type="InterPro" id="IPR003593">
    <property type="entry name" value="AAA+_ATPase"/>
</dbReference>
<evidence type="ECO:0000256" key="4">
    <source>
        <dbReference type="ARBA" id="ARBA00022741"/>
    </source>
</evidence>
<reference evidence="12 13" key="1">
    <citation type="journal article" date="2021" name="MBio">
        <title>A New Model Trypanosomatid, Novymonas esmeraldas: Genomic Perception of Its 'Candidatus Pandoraea novymonadis' Endosymbiont.</title>
        <authorList>
            <person name="Zakharova A."/>
            <person name="Saura A."/>
            <person name="Butenko A."/>
            <person name="Podesvova L."/>
            <person name="Warmusova S."/>
            <person name="Kostygov A.Y."/>
            <person name="Nenarokova A."/>
            <person name="Lukes J."/>
            <person name="Opperdoes F.R."/>
            <person name="Yurchenko V."/>
        </authorList>
    </citation>
    <scope>NUCLEOTIDE SEQUENCE [LARGE SCALE GENOMIC DNA]</scope>
    <source>
        <strain evidence="12 13">E262AT.01</strain>
    </source>
</reference>
<dbReference type="Gene3D" id="3.40.50.300">
    <property type="entry name" value="P-loop containing nucleotide triphosphate hydrolases"/>
    <property type="match status" value="1"/>
</dbReference>
<feature type="transmembrane region" description="Helical" evidence="9">
    <location>
        <begin position="293"/>
        <end position="314"/>
    </location>
</feature>
<feature type="transmembrane region" description="Helical" evidence="9">
    <location>
        <begin position="428"/>
        <end position="449"/>
    </location>
</feature>
<dbReference type="AlphaFoldDB" id="A0AAW0EQN8"/>
<feature type="chain" id="PRO_5043687603" evidence="10">
    <location>
        <begin position="39"/>
        <end position="1276"/>
    </location>
</feature>
<protein>
    <submittedName>
        <fullName evidence="12">ATP-binding cassette protein subfamily G, member 5</fullName>
    </submittedName>
</protein>
<feature type="compositionally biased region" description="Gly residues" evidence="8">
    <location>
        <begin position="483"/>
        <end position="493"/>
    </location>
</feature>
<feature type="domain" description="ABC transporter" evidence="11">
    <location>
        <begin position="595"/>
        <end position="863"/>
    </location>
</feature>
<dbReference type="PANTHER" id="PTHR48041:SF91">
    <property type="entry name" value="ABC TRANSPORTER G FAMILY MEMBER 28"/>
    <property type="match status" value="1"/>
</dbReference>
<comment type="caution">
    <text evidence="12">The sequence shown here is derived from an EMBL/GenBank/DDBJ whole genome shotgun (WGS) entry which is preliminary data.</text>
</comment>
<keyword evidence="4" id="KW-0547">Nucleotide-binding</keyword>
<evidence type="ECO:0000256" key="3">
    <source>
        <dbReference type="ARBA" id="ARBA00022692"/>
    </source>
</evidence>
<dbReference type="PANTHER" id="PTHR48041">
    <property type="entry name" value="ABC TRANSPORTER G FAMILY MEMBER 28"/>
    <property type="match status" value="1"/>
</dbReference>
<evidence type="ECO:0000256" key="6">
    <source>
        <dbReference type="ARBA" id="ARBA00022989"/>
    </source>
</evidence>
<dbReference type="Pfam" id="PF01061">
    <property type="entry name" value="ABC2_membrane"/>
    <property type="match status" value="1"/>
</dbReference>
<feature type="signal peptide" evidence="10">
    <location>
        <begin position="1"/>
        <end position="38"/>
    </location>
</feature>
<dbReference type="GO" id="GO:0016020">
    <property type="term" value="C:membrane"/>
    <property type="evidence" value="ECO:0007669"/>
    <property type="project" value="UniProtKB-SubCell"/>
</dbReference>
<dbReference type="InterPro" id="IPR050352">
    <property type="entry name" value="ABCG_transporters"/>
</dbReference>
<evidence type="ECO:0000256" key="1">
    <source>
        <dbReference type="ARBA" id="ARBA00004141"/>
    </source>
</evidence>
<dbReference type="GO" id="GO:0016887">
    <property type="term" value="F:ATP hydrolysis activity"/>
    <property type="evidence" value="ECO:0007669"/>
    <property type="project" value="InterPro"/>
</dbReference>
<keyword evidence="6 9" id="KW-1133">Transmembrane helix</keyword>
<dbReference type="Proteomes" id="UP001430356">
    <property type="component" value="Unassembled WGS sequence"/>
</dbReference>
<feature type="region of interest" description="Disordered" evidence="8">
    <location>
        <begin position="468"/>
        <end position="555"/>
    </location>
</feature>
<dbReference type="PROSITE" id="PS00211">
    <property type="entry name" value="ABC_TRANSPORTER_1"/>
    <property type="match status" value="1"/>
</dbReference>
<keyword evidence="3 9" id="KW-0812">Transmembrane</keyword>
<dbReference type="InterPro" id="IPR003439">
    <property type="entry name" value="ABC_transporter-like_ATP-bd"/>
</dbReference>
<evidence type="ECO:0000256" key="7">
    <source>
        <dbReference type="ARBA" id="ARBA00023136"/>
    </source>
</evidence>
<dbReference type="GO" id="GO:0140359">
    <property type="term" value="F:ABC-type transporter activity"/>
    <property type="evidence" value="ECO:0007669"/>
    <property type="project" value="InterPro"/>
</dbReference>
<evidence type="ECO:0000313" key="12">
    <source>
        <dbReference type="EMBL" id="KAK7195846.1"/>
    </source>
</evidence>
<dbReference type="PROSITE" id="PS50893">
    <property type="entry name" value="ABC_TRANSPORTER_2"/>
    <property type="match status" value="1"/>
</dbReference>
<feature type="transmembrane region" description="Helical" evidence="9">
    <location>
        <begin position="1007"/>
        <end position="1034"/>
    </location>
</feature>
<feature type="transmembrane region" description="Helical" evidence="9">
    <location>
        <begin position="1250"/>
        <end position="1268"/>
    </location>
</feature>
<organism evidence="12 13">
    <name type="scientific">Novymonas esmeraldas</name>
    <dbReference type="NCBI Taxonomy" id="1808958"/>
    <lineage>
        <taxon>Eukaryota</taxon>
        <taxon>Discoba</taxon>
        <taxon>Euglenozoa</taxon>
        <taxon>Kinetoplastea</taxon>
        <taxon>Metakinetoplastina</taxon>
        <taxon>Trypanosomatida</taxon>
        <taxon>Trypanosomatidae</taxon>
        <taxon>Novymonas</taxon>
    </lineage>
</organism>
<keyword evidence="7 9" id="KW-0472">Membrane</keyword>
<evidence type="ECO:0000256" key="5">
    <source>
        <dbReference type="ARBA" id="ARBA00022840"/>
    </source>
</evidence>
<feature type="compositionally biased region" description="Low complexity" evidence="8">
    <location>
        <begin position="494"/>
        <end position="508"/>
    </location>
</feature>
<evidence type="ECO:0000313" key="13">
    <source>
        <dbReference type="Proteomes" id="UP001430356"/>
    </source>
</evidence>
<feature type="transmembrane region" description="Helical" evidence="9">
    <location>
        <begin position="1127"/>
        <end position="1151"/>
    </location>
</feature>
<name>A0AAW0EQN8_9TRYP</name>
<feature type="compositionally biased region" description="Polar residues" evidence="8">
    <location>
        <begin position="917"/>
        <end position="926"/>
    </location>
</feature>
<sequence length="1276" mass="137390">MLATFAWRARRTPRGIAALASAAALLAVLVLCSAVSSAHVVPVSAGVAAWGEWDEAGLLARSGSKDEPITCFNGGVPAGDHCTCPLYYTATNCSQRQCPNSVGGVGPHRVLPVNPANKFCDRCDQRDFSGLSCQLCQSNAACKQYAGTSAECDNSMAIRGDNKQFQCTLNNTFFIALMGNKRNITAEIMLNCTTADGTAFRKGEQGTCNMAIYRMEPQQSYVDPFFRCDAHECSLKYGQKKSDSNSSQEDTPRQRFFNAARTSGQVALVVECALLAVLGGFTTLLGPRRTKSITVALASTITITALVYIALMILSMQPIDAPEQLVVYECKKTQCACAEDPPPQYDPICSTTKALNDQILPSIKNSIRFTCGMDGSKCELTLSDLSLVFEANCRASECVDPNRFPGGSSEDDHDGGGGGVAVLAQQNLGILLVLLLVLVATGVGIHYHYTRCISHERGKEFLVTFHVSAPHGDPDEDDEDNINGGGGGGGGAGSSTTAGDSRTSRSAALNGHRRATAAAEDSGDDPDVHDRAPLLCSQPAPRQASHPHVAPRGIRRAESTVSVRASVYEQALALTTEERVHVERLRRLTAAPLRLQVSELRYTLRAPLLGAAEESAQRTLLHRINFTVGSGDVLAIMGSSGAGKTTLLDLLSARAKSGVVSGTISLNGTPITTTGPHAAQYRNIIGYVSQEDTLLPSLTVEQTIFYAARLKLPKALSPNTVRRIVARMIDTLKLQHCAQTLVGGDTVRGISGGEKRRVSIAVELLANPRILYLDEPTSGLDTVSAKRVVEAVVELAKDSTMRLYAPHYFAFRPIVIFSIHQPSQEIYELFDKVLLLSRGMSIYCGPAAAAAAVMEQRVTAAFGHTREVPRKELHNNHAEYLMTVEEMLDDAVRAELQEEDAQENAATAAATAVAVTPNGSSATATARTLVPPRRSPETLSTSSPPSPPPRAPPSRLSSRGDLDGDVEDDGDAHVSGADILCTTFGFRMYYANVYEQLRLLVSRSVTCLIGSFHLVTCHAAVVACLATLMCVLYHEQALDLPGALNRAGSVSFLLLVTSFVSLSCLEQLILERKLFNVERENGFYTTWPYLISKIVVDIIPLRIIPATVLASVIYFPMGLRVDAGLHFFYFIFVIVLFSVCITMMVLCIGIVSGSFGAAALLSSVFILWNFVFGGALVQAETIPSSLRAFKSLSPFFLAFEALMVNELNGQHCVFSPTDETGKKSSASIPIMCLQYLTNIGLKPERFNADVMQLAVYCIVFIALAWALLSSCSKLVR</sequence>
<feature type="compositionally biased region" description="Low complexity" evidence="8">
    <location>
        <begin position="905"/>
        <end position="916"/>
    </location>
</feature>
<feature type="transmembrane region" description="Helical" evidence="9">
    <location>
        <begin position="1090"/>
        <end position="1115"/>
    </location>
</feature>
<dbReference type="FunFam" id="3.40.50.300:FF:002362">
    <property type="entry name" value="ATP-binding cassette transporter, putative"/>
    <property type="match status" value="1"/>
</dbReference>